<feature type="transmembrane region" description="Helical" evidence="7">
    <location>
        <begin position="166"/>
        <end position="186"/>
    </location>
</feature>
<evidence type="ECO:0000256" key="5">
    <source>
        <dbReference type="ARBA" id="ARBA00023136"/>
    </source>
</evidence>
<feature type="transmembrane region" description="Helical" evidence="7">
    <location>
        <begin position="193"/>
        <end position="214"/>
    </location>
</feature>
<dbReference type="PANTHER" id="PTHR30213">
    <property type="entry name" value="INNER MEMBRANE PROTEIN YHJD"/>
    <property type="match status" value="1"/>
</dbReference>
<keyword evidence="5 7" id="KW-0472">Membrane</keyword>
<evidence type="ECO:0000256" key="2">
    <source>
        <dbReference type="ARBA" id="ARBA00022475"/>
    </source>
</evidence>
<dbReference type="Proteomes" id="UP000386847">
    <property type="component" value="Chromosome"/>
</dbReference>
<accession>A0A5Q2FC06</accession>
<dbReference type="AlphaFoldDB" id="A0A5Q2FC06"/>
<evidence type="ECO:0000313" key="8">
    <source>
        <dbReference type="EMBL" id="QGF24288.1"/>
    </source>
</evidence>
<feature type="transmembrane region" description="Helical" evidence="7">
    <location>
        <begin position="283"/>
        <end position="308"/>
    </location>
</feature>
<keyword evidence="4 7" id="KW-1133">Transmembrane helix</keyword>
<feature type="compositionally biased region" description="Basic and acidic residues" evidence="6">
    <location>
        <begin position="378"/>
        <end position="401"/>
    </location>
</feature>
<feature type="transmembrane region" description="Helical" evidence="7">
    <location>
        <begin position="255"/>
        <end position="277"/>
    </location>
</feature>
<evidence type="ECO:0000313" key="9">
    <source>
        <dbReference type="Proteomes" id="UP000386847"/>
    </source>
</evidence>
<keyword evidence="3 7" id="KW-0812">Transmembrane</keyword>
<sequence length="401" mass="43171">MPPNDFIDLTLGASDAPPPDAKEKPPTPHRLTGPSRKYAAKRAGREFLSDGGPDLAAMLTYYTVLSLAPALLATFSIISLVLSNNAGTVTTAVDRLVQQYVPPKYQGQVGDLVQSITGSSSGGVIALIIGTAVALWSASAYVKAFSRCMNTVYGRVEGRSLVKQTGTMLLTTLVMLIGIVLILIALAANQTLVAGVLGPIAAPLGLTGTLNFLMGTFLPIWAWVKWPVILILVVVMVAVLYYFTPNVRQPKFKWVSLGSGVAIVGIAVTGVLLSIYLTQFAAYSSYGAIGSVMALMLVLWMFNIMLLLGAEVDAEVERARELQGGIEAESNILLPPRDTRMVEKMKATRDRLQATGRDLRLQHAEQAADSSPEETETAPERRTDRPRTAERSDDRAGRAKR</sequence>
<feature type="region of interest" description="Disordered" evidence="6">
    <location>
        <begin position="354"/>
        <end position="401"/>
    </location>
</feature>
<evidence type="ECO:0000256" key="7">
    <source>
        <dbReference type="SAM" id="Phobius"/>
    </source>
</evidence>
<feature type="compositionally biased region" description="Basic and acidic residues" evidence="6">
    <location>
        <begin position="354"/>
        <end position="363"/>
    </location>
</feature>
<comment type="subcellular location">
    <subcellularLocation>
        <location evidence="1">Cell membrane</location>
        <topology evidence="1">Multi-pass membrane protein</topology>
    </subcellularLocation>
</comment>
<evidence type="ECO:0000256" key="3">
    <source>
        <dbReference type="ARBA" id="ARBA00022692"/>
    </source>
</evidence>
<feature type="transmembrane region" description="Helical" evidence="7">
    <location>
        <begin position="124"/>
        <end position="146"/>
    </location>
</feature>
<name>A0A5Q2FC06_9ACTN</name>
<reference evidence="8 9" key="1">
    <citation type="submission" date="2019-10" db="EMBL/GenBank/DDBJ databases">
        <title>Genomic analysis of Raineyella sp. CBA3103.</title>
        <authorList>
            <person name="Roh S.W."/>
        </authorList>
    </citation>
    <scope>NUCLEOTIDE SEQUENCE [LARGE SCALE GENOMIC DNA]</scope>
    <source>
        <strain evidence="8 9">CBA3103</strain>
    </source>
</reference>
<evidence type="ECO:0000256" key="1">
    <source>
        <dbReference type="ARBA" id="ARBA00004651"/>
    </source>
</evidence>
<dbReference type="KEGG" id="rain:Rai3103_12150"/>
<feature type="transmembrane region" description="Helical" evidence="7">
    <location>
        <begin position="59"/>
        <end position="82"/>
    </location>
</feature>
<organism evidence="8 9">
    <name type="scientific">Raineyella fluvialis</name>
    <dbReference type="NCBI Taxonomy" id="2662261"/>
    <lineage>
        <taxon>Bacteria</taxon>
        <taxon>Bacillati</taxon>
        <taxon>Actinomycetota</taxon>
        <taxon>Actinomycetes</taxon>
        <taxon>Propionibacteriales</taxon>
        <taxon>Propionibacteriaceae</taxon>
        <taxon>Raineyella</taxon>
    </lineage>
</organism>
<keyword evidence="2" id="KW-1003">Cell membrane</keyword>
<dbReference type="EMBL" id="CP045725">
    <property type="protein sequence ID" value="QGF24288.1"/>
    <property type="molecule type" value="Genomic_DNA"/>
</dbReference>
<proteinExistence type="predicted"/>
<protein>
    <submittedName>
        <fullName evidence="8">YihY family inner membrane protein</fullName>
    </submittedName>
</protein>
<evidence type="ECO:0000256" key="6">
    <source>
        <dbReference type="SAM" id="MobiDB-lite"/>
    </source>
</evidence>
<keyword evidence="9" id="KW-1185">Reference proteome</keyword>
<dbReference type="PANTHER" id="PTHR30213:SF0">
    <property type="entry name" value="UPF0761 MEMBRANE PROTEIN YIHY"/>
    <property type="match status" value="1"/>
</dbReference>
<dbReference type="NCBIfam" id="TIGR00765">
    <property type="entry name" value="yihY_not_rbn"/>
    <property type="match status" value="1"/>
</dbReference>
<gene>
    <name evidence="8" type="ORF">Rai3103_12150</name>
</gene>
<dbReference type="GO" id="GO:0005886">
    <property type="term" value="C:plasma membrane"/>
    <property type="evidence" value="ECO:0007669"/>
    <property type="project" value="UniProtKB-SubCell"/>
</dbReference>
<dbReference type="Pfam" id="PF03631">
    <property type="entry name" value="Virul_fac_BrkB"/>
    <property type="match status" value="1"/>
</dbReference>
<dbReference type="RefSeq" id="WP_153572817.1">
    <property type="nucleotide sequence ID" value="NZ_CP045725.1"/>
</dbReference>
<feature type="region of interest" description="Disordered" evidence="6">
    <location>
        <begin position="1"/>
        <end position="35"/>
    </location>
</feature>
<feature type="transmembrane region" description="Helical" evidence="7">
    <location>
        <begin position="220"/>
        <end position="243"/>
    </location>
</feature>
<evidence type="ECO:0000256" key="4">
    <source>
        <dbReference type="ARBA" id="ARBA00022989"/>
    </source>
</evidence>
<dbReference type="InterPro" id="IPR017039">
    <property type="entry name" value="Virul_fac_BrkB"/>
</dbReference>